<dbReference type="Proteomes" id="UP000693981">
    <property type="component" value="Unassembled WGS sequence"/>
</dbReference>
<name>A0A8T1WAW4_9STRA</name>
<organism evidence="1 2">
    <name type="scientific">Phytophthora boehmeriae</name>
    <dbReference type="NCBI Taxonomy" id="109152"/>
    <lineage>
        <taxon>Eukaryota</taxon>
        <taxon>Sar</taxon>
        <taxon>Stramenopiles</taxon>
        <taxon>Oomycota</taxon>
        <taxon>Peronosporomycetes</taxon>
        <taxon>Peronosporales</taxon>
        <taxon>Peronosporaceae</taxon>
        <taxon>Phytophthora</taxon>
    </lineage>
</organism>
<dbReference type="OrthoDB" id="129639at2759"/>
<dbReference type="EMBL" id="JAGDFL010000382">
    <property type="protein sequence ID" value="KAG7390466.1"/>
    <property type="molecule type" value="Genomic_DNA"/>
</dbReference>
<keyword evidence="2" id="KW-1185">Reference proteome</keyword>
<gene>
    <name evidence="1" type="ORF">PHYBOEH_007036</name>
</gene>
<dbReference type="AlphaFoldDB" id="A0A8T1WAW4"/>
<comment type="caution">
    <text evidence="1">The sequence shown here is derived from an EMBL/GenBank/DDBJ whole genome shotgun (WGS) entry which is preliminary data.</text>
</comment>
<accession>A0A8T1WAW4</accession>
<evidence type="ECO:0000313" key="2">
    <source>
        <dbReference type="Proteomes" id="UP000693981"/>
    </source>
</evidence>
<reference evidence="1" key="1">
    <citation type="submission" date="2021-02" db="EMBL/GenBank/DDBJ databases">
        <authorList>
            <person name="Palmer J.M."/>
        </authorList>
    </citation>
    <scope>NUCLEOTIDE SEQUENCE</scope>
    <source>
        <strain evidence="1">SCRP23</strain>
    </source>
</reference>
<sequence length="534" mass="60120">MASAASMERRWGFLAPWCLELKDRFELSRTEDAWGDGKGSFKLIRCVEGHFTSSVQKLREAFALLAAVQHFDTDAWTFLLSRYCQIKLEMTDDILPRVVVEMNMRETSSEEIDVLSSNLEQFCGTQQREQPSLNYVQTLAVIASMDNTMSAEKPGLDINIPIRVYVEDTMPPLLTELEGVAVDAAQTAVMSEIMTQEAVEGLTGALKRIGAVTKQVQGQWESYGSDLGVLPGSTRCTFVLEPTSLKFHGYGMTSKMMKRMHSSVLRDVPFSQMDLAVGVYKYTMDDQNVARKELGALMARMFNCGEPATDDVAKPQDLINENAILRCCPNMQELSFCKGLVHVQFNFDGSSTNPRQLPDLSTNWNDPGALMAQLSDPDSIITKCLRWLRIYISPETIIGGSIGRDRRNDEADLNALLVMLEKNKKLEYLDVIAPVKFQGYLDQFKKHHLEPIERALKLPKENKIAFLGVLSARKTALEADKKKRFEASSSDSPLGELDQDVFSNIFSFAGPPMLREVSLRVGYNYDIFRKVWYM</sequence>
<proteinExistence type="predicted"/>
<protein>
    <submittedName>
        <fullName evidence="1">Uncharacterized protein</fullName>
    </submittedName>
</protein>
<evidence type="ECO:0000313" key="1">
    <source>
        <dbReference type="EMBL" id="KAG7390466.1"/>
    </source>
</evidence>